<name>A0A512C1I5_9HYPH</name>
<proteinExistence type="predicted"/>
<keyword evidence="3" id="KW-1185">Reference proteome</keyword>
<organism evidence="2 3">
    <name type="scientific">Microvirga aerophila</name>
    <dbReference type="NCBI Taxonomy" id="670291"/>
    <lineage>
        <taxon>Bacteria</taxon>
        <taxon>Pseudomonadati</taxon>
        <taxon>Pseudomonadota</taxon>
        <taxon>Alphaproteobacteria</taxon>
        <taxon>Hyphomicrobiales</taxon>
        <taxon>Methylobacteriaceae</taxon>
        <taxon>Microvirga</taxon>
    </lineage>
</organism>
<dbReference type="RefSeq" id="WP_147022821.1">
    <property type="nucleotide sequence ID" value="NZ_BJYU01000148.1"/>
</dbReference>
<evidence type="ECO:0000313" key="3">
    <source>
        <dbReference type="Proteomes" id="UP000321085"/>
    </source>
</evidence>
<dbReference type="EMBL" id="BJYU01000148">
    <property type="protein sequence ID" value="GEO18053.1"/>
    <property type="molecule type" value="Genomic_DNA"/>
</dbReference>
<feature type="region of interest" description="Disordered" evidence="1">
    <location>
        <begin position="1"/>
        <end position="25"/>
    </location>
</feature>
<dbReference type="Proteomes" id="UP000321085">
    <property type="component" value="Unassembled WGS sequence"/>
</dbReference>
<evidence type="ECO:0000313" key="2">
    <source>
        <dbReference type="EMBL" id="GEO18053.1"/>
    </source>
</evidence>
<gene>
    <name evidence="2" type="ORF">MAE02_57490</name>
</gene>
<reference evidence="2 3" key="1">
    <citation type="submission" date="2019-07" db="EMBL/GenBank/DDBJ databases">
        <title>Whole genome shotgun sequence of Microvirga aerophila NBRC 106136.</title>
        <authorList>
            <person name="Hosoyama A."/>
            <person name="Uohara A."/>
            <person name="Ohji S."/>
            <person name="Ichikawa N."/>
        </authorList>
    </citation>
    <scope>NUCLEOTIDE SEQUENCE [LARGE SCALE GENOMIC DNA]</scope>
    <source>
        <strain evidence="2 3">NBRC 106136</strain>
    </source>
</reference>
<comment type="caution">
    <text evidence="2">The sequence shown here is derived from an EMBL/GenBank/DDBJ whole genome shotgun (WGS) entry which is preliminary data.</text>
</comment>
<dbReference type="AlphaFoldDB" id="A0A512C1I5"/>
<evidence type="ECO:0000256" key="1">
    <source>
        <dbReference type="SAM" id="MobiDB-lite"/>
    </source>
</evidence>
<protein>
    <submittedName>
        <fullName evidence="2">Uncharacterized protein</fullName>
    </submittedName>
</protein>
<sequence>MQQTFRDDIASELTFPRHRPSRSFTHPHQVLGHALLSRGEKRALLAEWASDTCSVEGRPGWRQIPGSGAVVVIDDILDALRALDTSHS</sequence>
<accession>A0A512C1I5</accession>